<feature type="region of interest" description="Disordered" evidence="1">
    <location>
        <begin position="113"/>
        <end position="147"/>
    </location>
</feature>
<dbReference type="OrthoDB" id="2623929at2"/>
<evidence type="ECO:0000313" key="3">
    <source>
        <dbReference type="Proteomes" id="UP000037688"/>
    </source>
</evidence>
<comment type="caution">
    <text evidence="2">The sequence shown here is derived from an EMBL/GenBank/DDBJ whole genome shotgun (WGS) entry which is preliminary data.</text>
</comment>
<evidence type="ECO:0000313" key="2">
    <source>
        <dbReference type="EMBL" id="KOY12885.1"/>
    </source>
</evidence>
<dbReference type="RefSeq" id="WP_053784491.1">
    <property type="nucleotide sequence ID" value="NZ_LITU01000083.1"/>
</dbReference>
<accession>A0A0N0UGR2</accession>
<dbReference type="AlphaFoldDB" id="A0A0N0UGR2"/>
<dbReference type="Proteomes" id="UP000037688">
    <property type="component" value="Unassembled WGS sequence"/>
</dbReference>
<gene>
    <name evidence="2" type="ORF">AMS66_31375</name>
</gene>
<protein>
    <submittedName>
        <fullName evidence="2">Uncharacterized protein</fullName>
    </submittedName>
</protein>
<reference evidence="2 3" key="1">
    <citation type="submission" date="2015-08" db="EMBL/GenBank/DDBJ databases">
        <title>Draft genome sequence of cellulolytic and xylanolytic Paenibacillus sp. A59, isolated from a decaying forest soil from Patagonia, Argentina.</title>
        <authorList>
            <person name="Ghio S."/>
            <person name="Caceres A.M."/>
            <person name="Talia P."/>
            <person name="Grasso D."/>
            <person name="Campos E."/>
        </authorList>
    </citation>
    <scope>NUCLEOTIDE SEQUENCE [LARGE SCALE GENOMIC DNA]</scope>
    <source>
        <strain evidence="2 3">A59</strain>
    </source>
</reference>
<evidence type="ECO:0000256" key="1">
    <source>
        <dbReference type="SAM" id="MobiDB-lite"/>
    </source>
</evidence>
<sequence>MTQMIKAKDDTLTEELVASLVGKCVHAPTNVHEIQTPTGATTKANVWFAGTVAGYEKAVIGFNYEADEFHEQPQTYYNVHLTDGMGYILTSAFELEIYELTQEEFAQLIEEKKKEENTENVNESLSDVLSNKETNEELNPELLIGNE</sequence>
<dbReference type="PATRIC" id="fig|1705561.3.peg.6645"/>
<name>A0A0N0UGR2_9BACL</name>
<organism evidence="2 3">
    <name type="scientific">Paenibacillus xylanivorans</name>
    <dbReference type="NCBI Taxonomy" id="1705561"/>
    <lineage>
        <taxon>Bacteria</taxon>
        <taxon>Bacillati</taxon>
        <taxon>Bacillota</taxon>
        <taxon>Bacilli</taxon>
        <taxon>Bacillales</taxon>
        <taxon>Paenibacillaceae</taxon>
        <taxon>Paenibacillus</taxon>
    </lineage>
</organism>
<keyword evidence="3" id="KW-1185">Reference proteome</keyword>
<dbReference type="EMBL" id="LITU01000083">
    <property type="protein sequence ID" value="KOY12885.1"/>
    <property type="molecule type" value="Genomic_DNA"/>
</dbReference>
<proteinExistence type="predicted"/>